<reference evidence="6 7" key="1">
    <citation type="submission" date="2019-09" db="EMBL/GenBank/DDBJ databases">
        <authorList>
            <person name="Ou C."/>
        </authorList>
    </citation>
    <scope>NUCLEOTIDE SEQUENCE [LARGE SCALE GENOMIC DNA]</scope>
    <source>
        <strain evidence="6">S2</strain>
        <tissue evidence="6">Leaf</tissue>
    </source>
</reference>
<dbReference type="GO" id="GO:0000287">
    <property type="term" value="F:magnesium ion binding"/>
    <property type="evidence" value="ECO:0007669"/>
    <property type="project" value="InterPro"/>
</dbReference>
<sequence length="145" mass="16979">MKVLVRAYFEEAKWLHQNYTPKMDEYMSVALTTSYFLLSVVSFVGMADIVTKDSLDWIFNDSKSFHALLLLGRLIDDMKSHKFEQKRGRIASAVECYMTEHGATEEETTIECTKQLNDAWNDINEEWLILTIPRHLLLRIPRHHS</sequence>
<protein>
    <submittedName>
        <fullName evidence="6">(-)-germacrene D synthase-like</fullName>
    </submittedName>
</protein>
<keyword evidence="4" id="KW-0472">Membrane</keyword>
<evidence type="ECO:0000313" key="7">
    <source>
        <dbReference type="Proteomes" id="UP000327157"/>
    </source>
</evidence>
<evidence type="ECO:0000256" key="2">
    <source>
        <dbReference type="ARBA" id="ARBA00022723"/>
    </source>
</evidence>
<comment type="caution">
    <text evidence="6">The sequence shown here is derived from an EMBL/GenBank/DDBJ whole genome shotgun (WGS) entry which is preliminary data.</text>
</comment>
<keyword evidence="2" id="KW-0479">Metal-binding</keyword>
<dbReference type="GO" id="GO:0010333">
    <property type="term" value="F:terpene synthase activity"/>
    <property type="evidence" value="ECO:0007669"/>
    <property type="project" value="InterPro"/>
</dbReference>
<dbReference type="EMBL" id="SMOL01000559">
    <property type="protein sequence ID" value="KAB2605764.1"/>
    <property type="molecule type" value="Genomic_DNA"/>
</dbReference>
<feature type="transmembrane region" description="Helical" evidence="4">
    <location>
        <begin position="26"/>
        <end position="47"/>
    </location>
</feature>
<organism evidence="6 7">
    <name type="scientific">Pyrus ussuriensis x Pyrus communis</name>
    <dbReference type="NCBI Taxonomy" id="2448454"/>
    <lineage>
        <taxon>Eukaryota</taxon>
        <taxon>Viridiplantae</taxon>
        <taxon>Streptophyta</taxon>
        <taxon>Embryophyta</taxon>
        <taxon>Tracheophyta</taxon>
        <taxon>Spermatophyta</taxon>
        <taxon>Magnoliopsida</taxon>
        <taxon>eudicotyledons</taxon>
        <taxon>Gunneridae</taxon>
        <taxon>Pentapetalae</taxon>
        <taxon>rosids</taxon>
        <taxon>fabids</taxon>
        <taxon>Rosales</taxon>
        <taxon>Rosaceae</taxon>
        <taxon>Amygdaloideae</taxon>
        <taxon>Maleae</taxon>
        <taxon>Pyrus</taxon>
    </lineage>
</organism>
<dbReference type="PANTHER" id="PTHR31225">
    <property type="entry name" value="OS04G0344100 PROTEIN-RELATED"/>
    <property type="match status" value="1"/>
</dbReference>
<name>A0A5N5G599_9ROSA</name>
<dbReference type="InterPro" id="IPR008949">
    <property type="entry name" value="Isoprenoid_synthase_dom_sf"/>
</dbReference>
<keyword evidence="4" id="KW-1133">Transmembrane helix</keyword>
<reference evidence="6 7" key="3">
    <citation type="submission" date="2019-11" db="EMBL/GenBank/DDBJ databases">
        <title>A de novo genome assembly of a pear dwarfing rootstock.</title>
        <authorList>
            <person name="Wang F."/>
            <person name="Wang J."/>
            <person name="Li S."/>
            <person name="Zhang Y."/>
            <person name="Fang M."/>
            <person name="Ma L."/>
            <person name="Zhao Y."/>
            <person name="Jiang S."/>
        </authorList>
    </citation>
    <scope>NUCLEOTIDE SEQUENCE [LARGE SCALE GENOMIC DNA]</scope>
    <source>
        <strain evidence="6">S2</strain>
        <tissue evidence="6">Leaf</tissue>
    </source>
</reference>
<evidence type="ECO:0000256" key="4">
    <source>
        <dbReference type="SAM" id="Phobius"/>
    </source>
</evidence>
<dbReference type="Gene3D" id="1.10.600.10">
    <property type="entry name" value="Farnesyl Diphosphate Synthase"/>
    <property type="match status" value="1"/>
</dbReference>
<evidence type="ECO:0000256" key="1">
    <source>
        <dbReference type="ARBA" id="ARBA00001946"/>
    </source>
</evidence>
<dbReference type="PANTHER" id="PTHR31225:SF221">
    <property type="entry name" value="(-)-GERMACRENE D SYNTHASE"/>
    <property type="match status" value="1"/>
</dbReference>
<keyword evidence="7" id="KW-1185">Reference proteome</keyword>
<evidence type="ECO:0000259" key="5">
    <source>
        <dbReference type="Pfam" id="PF03936"/>
    </source>
</evidence>
<keyword evidence="4" id="KW-0812">Transmembrane</keyword>
<accession>A0A5N5G599</accession>
<feature type="domain" description="Terpene synthase metal-binding" evidence="5">
    <location>
        <begin position="1"/>
        <end position="122"/>
    </location>
</feature>
<comment type="cofactor">
    <cofactor evidence="1">
        <name>Mg(2+)</name>
        <dbReference type="ChEBI" id="CHEBI:18420"/>
    </cofactor>
</comment>
<dbReference type="OrthoDB" id="1877784at2759"/>
<dbReference type="Proteomes" id="UP000327157">
    <property type="component" value="Chromosome 11"/>
</dbReference>
<dbReference type="SUPFAM" id="SSF48576">
    <property type="entry name" value="Terpenoid synthases"/>
    <property type="match status" value="1"/>
</dbReference>
<dbReference type="GO" id="GO:0016114">
    <property type="term" value="P:terpenoid biosynthetic process"/>
    <property type="evidence" value="ECO:0007669"/>
    <property type="project" value="InterPro"/>
</dbReference>
<evidence type="ECO:0000256" key="3">
    <source>
        <dbReference type="ARBA" id="ARBA00023239"/>
    </source>
</evidence>
<gene>
    <name evidence="6" type="ORF">D8674_005481</name>
</gene>
<proteinExistence type="predicted"/>
<dbReference type="InterPro" id="IPR050148">
    <property type="entry name" value="Terpene_synthase-like"/>
</dbReference>
<dbReference type="Pfam" id="PF03936">
    <property type="entry name" value="Terpene_synth_C"/>
    <property type="match status" value="1"/>
</dbReference>
<keyword evidence="3" id="KW-0456">Lyase</keyword>
<dbReference type="AlphaFoldDB" id="A0A5N5G599"/>
<evidence type="ECO:0000313" key="6">
    <source>
        <dbReference type="EMBL" id="KAB2605764.1"/>
    </source>
</evidence>
<reference evidence="7" key="2">
    <citation type="submission" date="2019-10" db="EMBL/GenBank/DDBJ databases">
        <title>A de novo genome assembly of a pear dwarfing rootstock.</title>
        <authorList>
            <person name="Wang F."/>
            <person name="Wang J."/>
            <person name="Li S."/>
            <person name="Zhang Y."/>
            <person name="Fang M."/>
            <person name="Ma L."/>
            <person name="Zhao Y."/>
            <person name="Jiang S."/>
        </authorList>
    </citation>
    <scope>NUCLEOTIDE SEQUENCE [LARGE SCALE GENOMIC DNA]</scope>
</reference>
<dbReference type="InterPro" id="IPR005630">
    <property type="entry name" value="Terpene_synthase_metal-bd"/>
</dbReference>